<dbReference type="GO" id="GO:0001401">
    <property type="term" value="C:SAM complex"/>
    <property type="evidence" value="ECO:0007669"/>
    <property type="project" value="TreeGrafter"/>
</dbReference>
<dbReference type="HAMAP" id="MF_03102">
    <property type="entry name" value="Mdm10"/>
    <property type="match status" value="1"/>
</dbReference>
<organism evidence="7 8">
    <name type="scientific">Dekkera bruxellensis</name>
    <name type="common">Brettanomyces custersii</name>
    <dbReference type="NCBI Taxonomy" id="5007"/>
    <lineage>
        <taxon>Eukaryota</taxon>
        <taxon>Fungi</taxon>
        <taxon>Dikarya</taxon>
        <taxon>Ascomycota</taxon>
        <taxon>Saccharomycotina</taxon>
        <taxon>Pichiomycetes</taxon>
        <taxon>Pichiales</taxon>
        <taxon>Pichiaceae</taxon>
        <taxon>Brettanomyces</taxon>
    </lineage>
</organism>
<comment type="subcellular location">
    <subcellularLocation>
        <location evidence="6">Mitochondrion outer membrane</location>
        <topology evidence="6">Multi-pass membrane protein</topology>
    </subcellularLocation>
    <text evidence="6">The ERMES/MDM complex localizes to a few discrete foci (around 10 per single cell), that represent mitochondria-endoplasmic reticulum junctions. These foci are often found next to mtDNA nucleoids.</text>
</comment>
<evidence type="ECO:0000256" key="2">
    <source>
        <dbReference type="ARBA" id="ARBA00022692"/>
    </source>
</evidence>
<dbReference type="GO" id="GO:0051654">
    <property type="term" value="P:establishment of mitochondrion localization"/>
    <property type="evidence" value="ECO:0007669"/>
    <property type="project" value="TreeGrafter"/>
</dbReference>
<dbReference type="PANTHER" id="PTHR28035">
    <property type="entry name" value="MITOCHONDRIAL DISTRIBUTION AND MORPHOLOGY PROTEIN 10"/>
    <property type="match status" value="1"/>
</dbReference>
<protein>
    <recommendedName>
        <fullName evidence="6">Mitochondrial distribution and morphology protein 10</fullName>
    </recommendedName>
    <alternativeName>
        <fullName evidence="6">Mitochondrial inheritance component MDM10</fullName>
    </alternativeName>
</protein>
<sequence length="466" mass="52903">MLTYMDYIQKCFSETSGWNDDMSYEQILRTPNNLLQFKIPSGFQVSVASKNTENSYSSATLRQLNRLNGSVSYFYSSNDMKNAYKGTGTLPLWSVIDDYRFIRSPKQERVLQRRKKAEKKDLGDRNPYLLYGKMYFPSQFLEGMIVKRLSDSTQMTLRFINTPKFRKLTKNCSILTLYLQRQNDHNATDFIYSSTESLLGLRCLYKLGSDFSLSSSPGYTDSTSLSAGFELWFALLSMSPGLSTAVRYSTHISSSGKPLTMTLALNPLLGTIESTYSIKPGLNSTFCSKYTFNIYSYESDFLLGFSLFRCNGYNPPSPQLQSTNKTIADSPDKVSFQTGEIHTENLQPNRSNTIQRNDTKKVGGRSDKYPFNVMDEDQHHQLLTTFMGITPGKLLTENNARHFLDTFNRSQFSSAFKCAASVARKDVKFAWEGRFKDLLLSSGVHIDCNDSIPRVDKCGLEIQYSS</sequence>
<dbReference type="GO" id="GO:1990456">
    <property type="term" value="P:mitochondrion-endoplasmic reticulum membrane tethering"/>
    <property type="evidence" value="ECO:0007669"/>
    <property type="project" value="UniProtKB-UniRule"/>
</dbReference>
<dbReference type="GO" id="GO:0032865">
    <property type="term" value="C:ERMES complex"/>
    <property type="evidence" value="ECO:0007669"/>
    <property type="project" value="UniProtKB-UniRule"/>
</dbReference>
<keyword evidence="4 6" id="KW-0496">Mitochondrion</keyword>
<proteinExistence type="inferred from homology"/>
<name>A0A7D9D1N8_DEKBR</name>
<dbReference type="Proteomes" id="UP000478008">
    <property type="component" value="Unassembled WGS sequence"/>
</dbReference>
<dbReference type="GO" id="GO:0070096">
    <property type="term" value="P:mitochondrial outer membrane translocase complex assembly"/>
    <property type="evidence" value="ECO:0007669"/>
    <property type="project" value="UniProtKB-UniRule"/>
</dbReference>
<accession>A0A7D9D1N8</accession>
<comment type="subunit">
    <text evidence="6">Component of the ER-mitochondria encounter structure (ERMES) or MDM complex, composed of MMM1, MDM10, MDM12 and MDM34. Associates with the mitochondrial outer membrane sorting assembly machinery SAM(core) complex.</text>
</comment>
<dbReference type="InterPro" id="IPR027539">
    <property type="entry name" value="Mdm10"/>
</dbReference>
<evidence type="ECO:0000313" key="8">
    <source>
        <dbReference type="Proteomes" id="UP000478008"/>
    </source>
</evidence>
<evidence type="ECO:0000256" key="1">
    <source>
        <dbReference type="ARBA" id="ARBA00022452"/>
    </source>
</evidence>
<comment type="domain">
    <text evidence="6">Lacks alpha-helical transmembrane segments, suggesting that it resides in the membrane via beta-sheet conformations similar to those predicted for other outer membrane proteins and porin.</text>
</comment>
<dbReference type="EMBL" id="CABFWN010000004">
    <property type="protein sequence ID" value="VUG18792.1"/>
    <property type="molecule type" value="Genomic_DNA"/>
</dbReference>
<dbReference type="GO" id="GO:0015914">
    <property type="term" value="P:phospholipid transport"/>
    <property type="evidence" value="ECO:0007669"/>
    <property type="project" value="TreeGrafter"/>
</dbReference>
<evidence type="ECO:0000256" key="4">
    <source>
        <dbReference type="ARBA" id="ARBA00023128"/>
    </source>
</evidence>
<keyword evidence="8" id="KW-1185">Reference proteome</keyword>
<dbReference type="AlphaFoldDB" id="A0A7D9D1N8"/>
<keyword evidence="1 6" id="KW-1134">Transmembrane beta strand</keyword>
<keyword evidence="5 6" id="KW-0472">Membrane</keyword>
<evidence type="ECO:0000256" key="6">
    <source>
        <dbReference type="HAMAP-Rule" id="MF_03102"/>
    </source>
</evidence>
<dbReference type="Pfam" id="PF12519">
    <property type="entry name" value="MDM10"/>
    <property type="match status" value="1"/>
</dbReference>
<evidence type="ECO:0000256" key="5">
    <source>
        <dbReference type="ARBA" id="ARBA00023136"/>
    </source>
</evidence>
<dbReference type="GO" id="GO:0045040">
    <property type="term" value="P:protein insertion into mitochondrial outer membrane"/>
    <property type="evidence" value="ECO:0007669"/>
    <property type="project" value="UniProtKB-UniRule"/>
</dbReference>
<comment type="function">
    <text evidence="6">Component of the ERMES/MDM complex, which serves as a molecular tether to connect the endoplasmic reticulum and mitochondria. Components of this complex are involved in the control of mitochondrial shape and protein biogenesis and may function in phospholipid exchange. MDM10 is involved in the late assembly steps of the general translocase of the mitochondrial outer membrane (TOM complex). Functions in the TOM40-specific route of the assembly of outer membrane beta-barrel proteins, including the association of TOM40 with the receptor TOM22 and small TOM proteins. Can associate with the SAM(core) complex as well as the MDM12-MMM1 complex, both involved in late steps of the major beta-barrel assembly pathway, that is responsible for biogenesis of all outer membrane beta-barrel proteins. May act as a switch that shuttles between both complexes and channels precursor proteins into the TOM40-specific pathway. Plays a role in mitochondrial morphology and in the inheritance of mitochondria.</text>
</comment>
<evidence type="ECO:0000313" key="7">
    <source>
        <dbReference type="EMBL" id="VUG18792.1"/>
    </source>
</evidence>
<evidence type="ECO:0000256" key="3">
    <source>
        <dbReference type="ARBA" id="ARBA00022787"/>
    </source>
</evidence>
<gene>
    <name evidence="6 7" type="primary">MDM10</name>
    <name evidence="7" type="ORF">DEBR0S4_02476G</name>
</gene>
<dbReference type="PANTHER" id="PTHR28035:SF1">
    <property type="entry name" value="MITOCHONDRIAL DISTRIBUTION AND MORPHOLOGY PROTEIN 10"/>
    <property type="match status" value="1"/>
</dbReference>
<reference evidence="7 8" key="1">
    <citation type="submission" date="2019-07" db="EMBL/GenBank/DDBJ databases">
        <authorList>
            <person name="Friedrich A."/>
            <person name="Schacherer J."/>
        </authorList>
    </citation>
    <scope>NUCLEOTIDE SEQUENCE [LARGE SCALE GENOMIC DNA]</scope>
</reference>
<keyword evidence="3 6" id="KW-1000">Mitochondrion outer membrane</keyword>
<keyword evidence="2 6" id="KW-0812">Transmembrane</keyword>
<comment type="similarity">
    <text evidence="6">Belongs to the MDM10 family.</text>
</comment>